<evidence type="ECO:0000313" key="1">
    <source>
        <dbReference type="EMBL" id="THU99619.1"/>
    </source>
</evidence>
<dbReference type="Proteomes" id="UP000297245">
    <property type="component" value="Unassembled WGS sequence"/>
</dbReference>
<dbReference type="AlphaFoldDB" id="A0A4S8MB30"/>
<sequence length="83" mass="9331">MSVCNWIVCRAGASLRVPLYLKHEPLIAFLVFLRTMTGDWRYWSQIPSQNPGTRTRTPFSLINLSESGSRAQIMGSMLSVAIT</sequence>
<dbReference type="EMBL" id="ML179116">
    <property type="protein sequence ID" value="THU99619.1"/>
    <property type="molecule type" value="Genomic_DNA"/>
</dbReference>
<accession>A0A4S8MB30</accession>
<reference evidence="1 2" key="1">
    <citation type="journal article" date="2019" name="Nat. Ecol. Evol.">
        <title>Megaphylogeny resolves global patterns of mushroom evolution.</title>
        <authorList>
            <person name="Varga T."/>
            <person name="Krizsan K."/>
            <person name="Foldi C."/>
            <person name="Dima B."/>
            <person name="Sanchez-Garcia M."/>
            <person name="Sanchez-Ramirez S."/>
            <person name="Szollosi G.J."/>
            <person name="Szarkandi J.G."/>
            <person name="Papp V."/>
            <person name="Albert L."/>
            <person name="Andreopoulos W."/>
            <person name="Angelini C."/>
            <person name="Antonin V."/>
            <person name="Barry K.W."/>
            <person name="Bougher N.L."/>
            <person name="Buchanan P."/>
            <person name="Buyck B."/>
            <person name="Bense V."/>
            <person name="Catcheside P."/>
            <person name="Chovatia M."/>
            <person name="Cooper J."/>
            <person name="Damon W."/>
            <person name="Desjardin D."/>
            <person name="Finy P."/>
            <person name="Geml J."/>
            <person name="Haridas S."/>
            <person name="Hughes K."/>
            <person name="Justo A."/>
            <person name="Karasinski D."/>
            <person name="Kautmanova I."/>
            <person name="Kiss B."/>
            <person name="Kocsube S."/>
            <person name="Kotiranta H."/>
            <person name="LaButti K.M."/>
            <person name="Lechner B.E."/>
            <person name="Liimatainen K."/>
            <person name="Lipzen A."/>
            <person name="Lukacs Z."/>
            <person name="Mihaltcheva S."/>
            <person name="Morgado L.N."/>
            <person name="Niskanen T."/>
            <person name="Noordeloos M.E."/>
            <person name="Ohm R.A."/>
            <person name="Ortiz-Santana B."/>
            <person name="Ovrebo C."/>
            <person name="Racz N."/>
            <person name="Riley R."/>
            <person name="Savchenko A."/>
            <person name="Shiryaev A."/>
            <person name="Soop K."/>
            <person name="Spirin V."/>
            <person name="Szebenyi C."/>
            <person name="Tomsovsky M."/>
            <person name="Tulloss R.E."/>
            <person name="Uehling J."/>
            <person name="Grigoriev I.V."/>
            <person name="Vagvolgyi C."/>
            <person name="Papp T."/>
            <person name="Martin F.M."/>
            <person name="Miettinen O."/>
            <person name="Hibbett D.S."/>
            <person name="Nagy L.G."/>
        </authorList>
    </citation>
    <scope>NUCLEOTIDE SEQUENCE [LARGE SCALE GENOMIC DNA]</scope>
    <source>
        <strain evidence="1 2">CBS 962.96</strain>
    </source>
</reference>
<proteinExistence type="predicted"/>
<evidence type="ECO:0000313" key="2">
    <source>
        <dbReference type="Proteomes" id="UP000297245"/>
    </source>
</evidence>
<gene>
    <name evidence="1" type="ORF">K435DRAFT_488482</name>
</gene>
<keyword evidence="2" id="KW-1185">Reference proteome</keyword>
<name>A0A4S8MB30_DENBC</name>
<organism evidence="1 2">
    <name type="scientific">Dendrothele bispora (strain CBS 962.96)</name>
    <dbReference type="NCBI Taxonomy" id="1314807"/>
    <lineage>
        <taxon>Eukaryota</taxon>
        <taxon>Fungi</taxon>
        <taxon>Dikarya</taxon>
        <taxon>Basidiomycota</taxon>
        <taxon>Agaricomycotina</taxon>
        <taxon>Agaricomycetes</taxon>
        <taxon>Agaricomycetidae</taxon>
        <taxon>Agaricales</taxon>
        <taxon>Agaricales incertae sedis</taxon>
        <taxon>Dendrothele</taxon>
    </lineage>
</organism>
<protein>
    <submittedName>
        <fullName evidence="1">Uncharacterized protein</fullName>
    </submittedName>
</protein>